<evidence type="ECO:0000313" key="2">
    <source>
        <dbReference type="Proteomes" id="UP000028870"/>
    </source>
</evidence>
<protein>
    <recommendedName>
        <fullName evidence="3">Type 11 methyltransferase</fullName>
    </recommendedName>
</protein>
<dbReference type="Proteomes" id="UP000028870">
    <property type="component" value="Unassembled WGS sequence"/>
</dbReference>
<comment type="caution">
    <text evidence="1">The sequence shown here is derived from an EMBL/GenBank/DDBJ whole genome shotgun (WGS) entry which is preliminary data.</text>
</comment>
<dbReference type="EMBL" id="CCBB010000001">
    <property type="protein sequence ID" value="CDO07450.1"/>
    <property type="molecule type" value="Genomic_DNA"/>
</dbReference>
<dbReference type="eggNOG" id="COG3774">
    <property type="taxonomic scope" value="Bacteria"/>
</dbReference>
<reference evidence="1" key="2">
    <citation type="submission" date="2014-03" db="EMBL/GenBank/DDBJ databases">
        <authorList>
            <person name="Urmite Genomes"/>
        </authorList>
    </citation>
    <scope>NUCLEOTIDE SEQUENCE</scope>
    <source>
        <strain evidence="1">DSM 44829</strain>
    </source>
</reference>
<dbReference type="Pfam" id="PF13489">
    <property type="entry name" value="Methyltransf_23"/>
    <property type="match status" value="1"/>
</dbReference>
<accession>W9BK65</accession>
<gene>
    <name evidence="1" type="ORF">BN977_02257</name>
</gene>
<dbReference type="RefSeq" id="WP_234709539.1">
    <property type="nucleotide sequence ID" value="NZ_CCBB010000001.1"/>
</dbReference>
<organism evidence="1 2">
    <name type="scientific">Mycolicibacterium cosmeticum</name>
    <dbReference type="NCBI Taxonomy" id="258533"/>
    <lineage>
        <taxon>Bacteria</taxon>
        <taxon>Bacillati</taxon>
        <taxon>Actinomycetota</taxon>
        <taxon>Actinomycetes</taxon>
        <taxon>Mycobacteriales</taxon>
        <taxon>Mycobacteriaceae</taxon>
        <taxon>Mycolicibacterium</taxon>
    </lineage>
</organism>
<dbReference type="AlphaFoldDB" id="W9BK65"/>
<dbReference type="Gene3D" id="3.40.50.150">
    <property type="entry name" value="Vaccinia Virus protein VP39"/>
    <property type="match status" value="1"/>
</dbReference>
<dbReference type="STRING" id="258533.BN977_02257"/>
<evidence type="ECO:0000313" key="1">
    <source>
        <dbReference type="EMBL" id="CDO07450.1"/>
    </source>
</evidence>
<sequence length="205" mass="23009">MMTRAVGTVLRKTDRQRWSDPRSLEAWWEPRTRQAAALVPMGSRVIEFGAGNRLLERHLHPSCSYVASDLVDRGVGTIVCDLNRRPLPDLGSGTFDVAVLMGVLEYLVDVPATVEWLSRSVPTCVVSYVCVESKRRSMEGLYEKAGRMAQGWMNHYRPDELRTLFSVHGLSTEHEQRWGNNRLFVLSRRAQASDPCSGDAATVCS</sequence>
<proteinExistence type="predicted"/>
<keyword evidence="2" id="KW-1185">Reference proteome</keyword>
<dbReference type="InterPro" id="IPR029063">
    <property type="entry name" value="SAM-dependent_MTases_sf"/>
</dbReference>
<name>W9BK65_MYCCO</name>
<evidence type="ECO:0008006" key="3">
    <source>
        <dbReference type="Google" id="ProtNLM"/>
    </source>
</evidence>
<dbReference type="SUPFAM" id="SSF53335">
    <property type="entry name" value="S-adenosyl-L-methionine-dependent methyltransferases"/>
    <property type="match status" value="1"/>
</dbReference>
<reference evidence="1" key="1">
    <citation type="submission" date="2014-03" db="EMBL/GenBank/DDBJ databases">
        <title>Draft Genome Sequence of Mycobacterium cosmeticum DSM 44829.</title>
        <authorList>
            <person name="Croce O."/>
            <person name="Robert C."/>
            <person name="Raoult D."/>
            <person name="Drancourt M."/>
        </authorList>
    </citation>
    <scope>NUCLEOTIDE SEQUENCE [LARGE SCALE GENOMIC DNA]</scope>
    <source>
        <strain evidence="1">DSM 44829</strain>
    </source>
</reference>